<feature type="compositionally biased region" description="Low complexity" evidence="2">
    <location>
        <begin position="193"/>
        <end position="215"/>
    </location>
</feature>
<dbReference type="PANTHER" id="PTHR28260">
    <property type="entry name" value="SPINDLE POLE BODY COMPONENT SPC105"/>
    <property type="match status" value="1"/>
</dbReference>
<dbReference type="InterPro" id="IPR040850">
    <property type="entry name" value="Knl1_RWD_C"/>
</dbReference>
<feature type="compositionally biased region" description="Polar residues" evidence="2">
    <location>
        <begin position="448"/>
        <end position="458"/>
    </location>
</feature>
<keyword evidence="1" id="KW-0175">Coiled coil</keyword>
<feature type="compositionally biased region" description="Basic and acidic residues" evidence="2">
    <location>
        <begin position="792"/>
        <end position="822"/>
    </location>
</feature>
<proteinExistence type="predicted"/>
<evidence type="ECO:0000259" key="3">
    <source>
        <dbReference type="SMART" id="SM00787"/>
    </source>
</evidence>
<reference evidence="4" key="1">
    <citation type="submission" date="2023-06" db="EMBL/GenBank/DDBJ databases">
        <title>Genome-scale phylogeny and comparative genomics of the fungal order Sordariales.</title>
        <authorList>
            <consortium name="Lawrence Berkeley National Laboratory"/>
            <person name="Hensen N."/>
            <person name="Bonometti L."/>
            <person name="Westerberg I."/>
            <person name="Brannstrom I.O."/>
            <person name="Guillou S."/>
            <person name="Cros-Aarteil S."/>
            <person name="Calhoun S."/>
            <person name="Haridas S."/>
            <person name="Kuo A."/>
            <person name="Mondo S."/>
            <person name="Pangilinan J."/>
            <person name="Riley R."/>
            <person name="Labutti K."/>
            <person name="Andreopoulos B."/>
            <person name="Lipzen A."/>
            <person name="Chen C."/>
            <person name="Yanf M."/>
            <person name="Daum C."/>
            <person name="Ng V."/>
            <person name="Clum A."/>
            <person name="Steindorff A."/>
            <person name="Ohm R."/>
            <person name="Martin F."/>
            <person name="Silar P."/>
            <person name="Natvig D."/>
            <person name="Lalanne C."/>
            <person name="Gautier V."/>
            <person name="Ament-Velasquez S.L."/>
            <person name="Kruys A."/>
            <person name="Hutchinson M.I."/>
            <person name="Powell A.J."/>
            <person name="Barry K."/>
            <person name="Miller A.N."/>
            <person name="Grigoriev I.V."/>
            <person name="Debuchy R."/>
            <person name="Gladieux P."/>
            <person name="Thoren M.H."/>
            <person name="Johannesson H."/>
        </authorList>
    </citation>
    <scope>NUCLEOTIDE SEQUENCE</scope>
    <source>
        <strain evidence="4">8032-3</strain>
    </source>
</reference>
<feature type="compositionally biased region" description="Low complexity" evidence="2">
    <location>
        <begin position="688"/>
        <end position="699"/>
    </location>
</feature>
<feature type="compositionally biased region" description="Basic and acidic residues" evidence="2">
    <location>
        <begin position="960"/>
        <end position="969"/>
    </location>
</feature>
<dbReference type="InterPro" id="IPR033338">
    <property type="entry name" value="Spc105/Spc7"/>
</dbReference>
<feature type="region of interest" description="Disordered" evidence="2">
    <location>
        <begin position="789"/>
        <end position="978"/>
    </location>
</feature>
<feature type="compositionally biased region" description="Basic and acidic residues" evidence="2">
    <location>
        <begin position="273"/>
        <end position="287"/>
    </location>
</feature>
<dbReference type="GeneID" id="85311183"/>
<feature type="compositionally biased region" description="Polar residues" evidence="2">
    <location>
        <begin position="704"/>
        <end position="713"/>
    </location>
</feature>
<accession>A0AAJ0C1W6</accession>
<name>A0AAJ0C1W6_9PEZI</name>
<evidence type="ECO:0000256" key="2">
    <source>
        <dbReference type="SAM" id="MobiDB-lite"/>
    </source>
</evidence>
<dbReference type="RefSeq" id="XP_060283395.1">
    <property type="nucleotide sequence ID" value="XM_060427996.1"/>
</dbReference>
<feature type="region of interest" description="Disordered" evidence="2">
    <location>
        <begin position="372"/>
        <end position="394"/>
    </location>
</feature>
<feature type="region of interest" description="Disordered" evidence="2">
    <location>
        <begin position="1"/>
        <end position="328"/>
    </location>
</feature>
<dbReference type="Pfam" id="PF08317">
    <property type="entry name" value="Spc7"/>
    <property type="match status" value="1"/>
</dbReference>
<dbReference type="GO" id="GO:0034501">
    <property type="term" value="P:protein localization to kinetochore"/>
    <property type="evidence" value="ECO:0007669"/>
    <property type="project" value="TreeGrafter"/>
</dbReference>
<feature type="domain" description="Spc7 kinetochore protein" evidence="3">
    <location>
        <begin position="970"/>
        <end position="1286"/>
    </location>
</feature>
<dbReference type="Pfam" id="PF18210">
    <property type="entry name" value="Knl1_RWD_C"/>
    <property type="match status" value="1"/>
</dbReference>
<dbReference type="Pfam" id="PF15402">
    <property type="entry name" value="MELT_2"/>
    <property type="match status" value="6"/>
</dbReference>
<dbReference type="InterPro" id="IPR013253">
    <property type="entry name" value="Spc7_domain"/>
</dbReference>
<evidence type="ECO:0000256" key="1">
    <source>
        <dbReference type="SAM" id="Coils"/>
    </source>
</evidence>
<feature type="compositionally biased region" description="Low complexity" evidence="2">
    <location>
        <begin position="316"/>
        <end position="328"/>
    </location>
</feature>
<dbReference type="EMBL" id="MU839009">
    <property type="protein sequence ID" value="KAK1767182.1"/>
    <property type="molecule type" value="Genomic_DNA"/>
</dbReference>
<feature type="compositionally biased region" description="Low complexity" evidence="2">
    <location>
        <begin position="662"/>
        <end position="673"/>
    </location>
</feature>
<feature type="compositionally biased region" description="Polar residues" evidence="2">
    <location>
        <begin position="103"/>
        <end position="122"/>
    </location>
</feature>
<evidence type="ECO:0000313" key="4">
    <source>
        <dbReference type="EMBL" id="KAK1767182.1"/>
    </source>
</evidence>
<evidence type="ECO:0000313" key="5">
    <source>
        <dbReference type="Proteomes" id="UP001244011"/>
    </source>
</evidence>
<gene>
    <name evidence="4" type="ORF">QBC33DRAFT_539464</name>
</gene>
<organism evidence="4 5">
    <name type="scientific">Phialemonium atrogriseum</name>
    <dbReference type="NCBI Taxonomy" id="1093897"/>
    <lineage>
        <taxon>Eukaryota</taxon>
        <taxon>Fungi</taxon>
        <taxon>Dikarya</taxon>
        <taxon>Ascomycota</taxon>
        <taxon>Pezizomycotina</taxon>
        <taxon>Sordariomycetes</taxon>
        <taxon>Sordariomycetidae</taxon>
        <taxon>Cephalothecales</taxon>
        <taxon>Cephalothecaceae</taxon>
        <taxon>Phialemonium</taxon>
    </lineage>
</organism>
<dbReference type="GO" id="GO:0000776">
    <property type="term" value="C:kinetochore"/>
    <property type="evidence" value="ECO:0007669"/>
    <property type="project" value="TreeGrafter"/>
</dbReference>
<sequence length="1472" mass="160255">MSSRADATLPATRRSRKSVGGQSPSRKPADKENATIDVGTTLAAGRKKSRSKSIGPGGLDVLKAGTGNRRVSLAAPLRPPPPRSILKQTIALLPEIPPHKPKSSTTEGSNAGQATNSPSDNELSGPGTKVALRTEEEQQAAARAREEKERAEAEKEAKNRREARRKSLANRRVSFAAEATLHTFHEVEYMQDSTTSTESTRRASSVAAPSPASRTQDYLGSDASEPPSTPPGPADGSERDAQQKKRRRSLGIPPLNFNNPEDDTLSSTVYSSDSEHADGVEEIHGEEVSGSDSDSDVEDGTVMTVDADEMTSASIASVQSTSAASDSTSLDENLRLAAQMAATQQLDEEEEAIPAFAGWGKKSKVPQYALPNLQANEPRTSQQSPVEREDGTQMDMDMDMDTDMDTDMDITGAVGRIIHQQATSPQDGQDEDMSMDVTRAMGGIISQTRPPTRVQSKLSPEKQVDDESSLGEETMDLTTAVGGIHSGRPSGASHVDLDGNEDMSMELTTAIGGLLLPKKVSAQTRRRTISAPDNAEDDDATMDMTVGVGRILLASGGKGEDDGATIGMDMTMPLGGIIKPSSSPVARSIAKKVMEQEADEPDAPTAAPVEAKSSPTKQAWTATDEVGSPSMAGFRGKGLRRTPARAASSNRKSPKAGAATAPKVSTPSKKVSSGAPTEASPRAPPPRMISSRSSSPERQMSPKHLSTPQSSSKAKSKDTSVFHQDPATGATTPRVVLTPQRRRLSGIGIDRSGLGSPKIAEMFDRRDSIGNSAEAFIPGQGKAVRRGVAFADPREMEGEIDRERQEDEERENRRKILEREADGSQDEGDATVNLMEMIEGLTPKKNPLKGRKSLHVGSARGLLGKRPSESDDDDECEERDGVKRLKGHQGSPVKNVKLRSPPSKAETTGRAMRSSRKSTEPTSDNTVTPTTAQSPTKTTTPRGQGRFKTIDNDQPSTAIDFDHNMPHDEAEAEQSDGEERIHLQDFLNMTSIRFMELTTTKRRHTVAPNALLDSESADGKVDFSLESCVVAGACTVPMLELYQHSCRELKNYISEGRRIVREIESETFEENPPLFREYMSASPEFKVIMDNQFKNVKTHARLLSKAMWYEWRMKLQDGLKEGLVKIAEGMAADDEILTKQEKLLASVVPEMVRRYESLERERENLEAVARELADCDPAELEEARSELIAVDEDIEEKVRKIEELRQQLQESEDSISAMASQKQTCLEEIKISEKIREECRGWSSTEIMALKAKVDELERQHGWAITGIAGTTVSATYQREIELVFDVSSFQPGQQNSRVDLWYIAGNRENNPVAVTPEKEFFLQCIRDQVRGLQQAQTKLSRMLGVVSAAWDRANAVANHVRLLNVTFPTTVTKTSDTSIAIKSSLLLVPLSSKVEVVLNLNGEVGADDVEVAIVPQASIVYGEQFKVAKMAEFLATRIGSSVMGRKEMRAAESWCDVVVELHGRLLARGKR</sequence>
<feature type="compositionally biased region" description="Polar residues" evidence="2">
    <location>
        <begin position="373"/>
        <end position="385"/>
    </location>
</feature>
<feature type="region of interest" description="Disordered" evidence="2">
    <location>
        <begin position="448"/>
        <end position="471"/>
    </location>
</feature>
<feature type="region of interest" description="Disordered" evidence="2">
    <location>
        <begin position="579"/>
        <end position="755"/>
    </location>
</feature>
<protein>
    <submittedName>
        <fullName evidence="4">Spc7-domain-containing protein</fullName>
    </submittedName>
</protein>
<dbReference type="SMART" id="SM00787">
    <property type="entry name" value="Spc7"/>
    <property type="match status" value="1"/>
</dbReference>
<dbReference type="Proteomes" id="UP001244011">
    <property type="component" value="Unassembled WGS sequence"/>
</dbReference>
<dbReference type="GO" id="GO:1990758">
    <property type="term" value="P:mitotic sister chromatid biorientation"/>
    <property type="evidence" value="ECO:0007669"/>
    <property type="project" value="TreeGrafter"/>
</dbReference>
<comment type="caution">
    <text evidence="4">The sequence shown here is derived from an EMBL/GenBank/DDBJ whole genome shotgun (WGS) entry which is preliminary data.</text>
</comment>
<dbReference type="PANTHER" id="PTHR28260:SF1">
    <property type="entry name" value="SPINDLE POLE BODY COMPONENT SPC105"/>
    <property type="match status" value="1"/>
</dbReference>
<feature type="compositionally biased region" description="Low complexity" evidence="2">
    <location>
        <begin position="926"/>
        <end position="941"/>
    </location>
</feature>
<keyword evidence="5" id="KW-1185">Reference proteome</keyword>
<feature type="coiled-coil region" evidence="1">
    <location>
        <begin position="1148"/>
        <end position="1221"/>
    </location>
</feature>
<feature type="compositionally biased region" description="Basic and acidic residues" evidence="2">
    <location>
        <begin position="143"/>
        <end position="160"/>
    </location>
</feature>
<dbReference type="GO" id="GO:0007094">
    <property type="term" value="P:mitotic spindle assembly checkpoint signaling"/>
    <property type="evidence" value="ECO:0007669"/>
    <property type="project" value="TreeGrafter"/>
</dbReference>
<dbReference type="SMART" id="SM01315">
    <property type="entry name" value="Spc7_N"/>
    <property type="match status" value="1"/>
</dbReference>